<accession>A0AAE9NJE1</accession>
<evidence type="ECO:0000313" key="1">
    <source>
        <dbReference type="EMBL" id="UUO69728.1"/>
    </source>
</evidence>
<dbReference type="PANTHER" id="PTHR34309:SF1">
    <property type="entry name" value="PROTEIN GLCG"/>
    <property type="match status" value="1"/>
</dbReference>
<proteinExistence type="predicted"/>
<dbReference type="EMBL" id="CP028989">
    <property type="protein sequence ID" value="UUO69728.1"/>
    <property type="molecule type" value="Genomic_DNA"/>
</dbReference>
<dbReference type="Gene3D" id="3.30.450.150">
    <property type="entry name" value="Haem-degrading domain"/>
    <property type="match status" value="1"/>
</dbReference>
<dbReference type="InterPro" id="IPR005624">
    <property type="entry name" value="PduO/GlcC-like"/>
</dbReference>
<gene>
    <name evidence="1" type="ORF">DCM83_18330</name>
</gene>
<dbReference type="Pfam" id="PF03928">
    <property type="entry name" value="HbpS-like"/>
    <property type="match status" value="1"/>
</dbReference>
<dbReference type="InterPro" id="IPR052517">
    <property type="entry name" value="GlcG_carb_metab_protein"/>
</dbReference>
<protein>
    <submittedName>
        <fullName evidence="1">Heme-binding protein</fullName>
    </submittedName>
</protein>
<organism evidence="1 2">
    <name type="scientific">Bradyrhizobium betae</name>
    <dbReference type="NCBI Taxonomy" id="244734"/>
    <lineage>
        <taxon>Bacteria</taxon>
        <taxon>Pseudomonadati</taxon>
        <taxon>Pseudomonadota</taxon>
        <taxon>Alphaproteobacteria</taxon>
        <taxon>Hyphomicrobiales</taxon>
        <taxon>Nitrobacteraceae</taxon>
        <taxon>Bradyrhizobium</taxon>
    </lineage>
</organism>
<dbReference type="InterPro" id="IPR038084">
    <property type="entry name" value="PduO/GlcC-like_sf"/>
</dbReference>
<dbReference type="SUPFAM" id="SSF143744">
    <property type="entry name" value="GlcG-like"/>
    <property type="match status" value="1"/>
</dbReference>
<dbReference type="PANTHER" id="PTHR34309">
    <property type="entry name" value="SLR1406 PROTEIN"/>
    <property type="match status" value="1"/>
</dbReference>
<name>A0AAE9NJE1_9BRAD</name>
<dbReference type="AlphaFoldDB" id="A0AAE9NJE1"/>
<reference evidence="1" key="1">
    <citation type="submission" date="2018-04" db="EMBL/GenBank/DDBJ databases">
        <title>Genomes of Endosymbiotic and Endophytic Bradyrhizobium Publication status.</title>
        <authorList>
            <person name="Guha S."/>
            <person name="Jorrin B."/>
            <person name="Sarkar M."/>
            <person name="Poole P.S."/>
            <person name="DasGupta M."/>
        </authorList>
    </citation>
    <scope>NUCLEOTIDE SEQUENCE</scope>
    <source>
        <strain evidence="1">WBOS16</strain>
    </source>
</reference>
<dbReference type="Proteomes" id="UP001058872">
    <property type="component" value="Chromosome"/>
</dbReference>
<evidence type="ECO:0000313" key="2">
    <source>
        <dbReference type="Proteomes" id="UP001058872"/>
    </source>
</evidence>
<sequence length="140" mass="14698">MPADIPYGTPISMELARQAVDAAVSDAAKRGWKMSVAVVSPSGDLTHLVKMDDAMLASPSIAQNKARTAAQFRRDTKILFDLTETGHNYVMTLDRTLVASPGGLPIILEGKLIGAIGCSGGTGPQDAVVCQAGVDAFNRR</sequence>